<comment type="cofactor">
    <cofactor evidence="2 7 8">
        <name>pyridoxal 5'-phosphate</name>
        <dbReference type="ChEBI" id="CHEBI:597326"/>
    </cofactor>
</comment>
<feature type="binding site" evidence="7 9">
    <location>
        <position position="316"/>
    </location>
    <ligand>
        <name>substrate</name>
    </ligand>
</feature>
<evidence type="ECO:0000256" key="9">
    <source>
        <dbReference type="PIRSR" id="PIRSR600821-52"/>
    </source>
</evidence>
<name>A0A1M6TWP2_9ACTN</name>
<evidence type="ECO:0000256" key="1">
    <source>
        <dbReference type="ARBA" id="ARBA00000316"/>
    </source>
</evidence>
<dbReference type="SMART" id="SM01005">
    <property type="entry name" value="Ala_racemase_C"/>
    <property type="match status" value="1"/>
</dbReference>
<dbReference type="InterPro" id="IPR009006">
    <property type="entry name" value="Ala_racemase/Decarboxylase_C"/>
</dbReference>
<organism evidence="11 12">
    <name type="scientific">Actinacidiphila paucisporea</name>
    <dbReference type="NCBI Taxonomy" id="310782"/>
    <lineage>
        <taxon>Bacteria</taxon>
        <taxon>Bacillati</taxon>
        <taxon>Actinomycetota</taxon>
        <taxon>Actinomycetes</taxon>
        <taxon>Kitasatosporales</taxon>
        <taxon>Streptomycetaceae</taxon>
        <taxon>Actinacidiphila</taxon>
    </lineage>
</organism>
<dbReference type="FunFam" id="3.20.20.10:FF:000002">
    <property type="entry name" value="Alanine racemase"/>
    <property type="match status" value="1"/>
</dbReference>
<dbReference type="UniPathway" id="UPA00042">
    <property type="reaction ID" value="UER00497"/>
</dbReference>
<feature type="modified residue" description="N6-(pyridoxal phosphate)lysine" evidence="7 8">
    <location>
        <position position="36"/>
    </location>
</feature>
<dbReference type="GO" id="GO:0030170">
    <property type="term" value="F:pyridoxal phosphate binding"/>
    <property type="evidence" value="ECO:0007669"/>
    <property type="project" value="UniProtKB-UniRule"/>
</dbReference>
<evidence type="ECO:0000256" key="4">
    <source>
        <dbReference type="ARBA" id="ARBA00022898"/>
    </source>
</evidence>
<feature type="active site" description="Proton acceptor; specific for D-alanine" evidence="7">
    <location>
        <position position="36"/>
    </location>
</feature>
<accession>A0A1M6TWP2</accession>
<protein>
    <recommendedName>
        <fullName evidence="6 7">Alanine racemase</fullName>
        <ecNumber evidence="3 7">5.1.1.1</ecNumber>
    </recommendedName>
</protein>
<dbReference type="NCBIfam" id="TIGR00492">
    <property type="entry name" value="alr"/>
    <property type="match status" value="1"/>
</dbReference>
<evidence type="ECO:0000256" key="2">
    <source>
        <dbReference type="ARBA" id="ARBA00001933"/>
    </source>
</evidence>
<dbReference type="InterPro" id="IPR020622">
    <property type="entry name" value="Ala_racemase_pyridoxalP-BS"/>
</dbReference>
<dbReference type="PROSITE" id="PS00395">
    <property type="entry name" value="ALANINE_RACEMASE"/>
    <property type="match status" value="1"/>
</dbReference>
<comment type="catalytic activity">
    <reaction evidence="1 7">
        <text>L-alanine = D-alanine</text>
        <dbReference type="Rhea" id="RHEA:20249"/>
        <dbReference type="ChEBI" id="CHEBI:57416"/>
        <dbReference type="ChEBI" id="CHEBI:57972"/>
        <dbReference type="EC" id="5.1.1.1"/>
    </reaction>
</comment>
<dbReference type="CDD" id="cd00430">
    <property type="entry name" value="PLPDE_III_AR"/>
    <property type="match status" value="1"/>
</dbReference>
<dbReference type="Gene3D" id="2.40.37.10">
    <property type="entry name" value="Lyase, Ornithine Decarboxylase, Chain A, domain 1"/>
    <property type="match status" value="1"/>
</dbReference>
<evidence type="ECO:0000313" key="12">
    <source>
        <dbReference type="Proteomes" id="UP000184111"/>
    </source>
</evidence>
<comment type="function">
    <text evidence="7">Catalyzes the interconversion of L-alanine and D-alanine. May also act on other amino acids.</text>
</comment>
<keyword evidence="12" id="KW-1185">Reference proteome</keyword>
<dbReference type="SUPFAM" id="SSF50621">
    <property type="entry name" value="Alanine racemase C-terminal domain-like"/>
    <property type="match status" value="1"/>
</dbReference>
<evidence type="ECO:0000256" key="8">
    <source>
        <dbReference type="PIRSR" id="PIRSR600821-50"/>
    </source>
</evidence>
<feature type="binding site" evidence="7 9">
    <location>
        <position position="134"/>
    </location>
    <ligand>
        <name>substrate</name>
    </ligand>
</feature>
<reference evidence="11 12" key="1">
    <citation type="submission" date="2016-11" db="EMBL/GenBank/DDBJ databases">
        <authorList>
            <person name="Jaros S."/>
            <person name="Januszkiewicz K."/>
            <person name="Wedrychowicz H."/>
        </authorList>
    </citation>
    <scope>NUCLEOTIDE SEQUENCE [LARGE SCALE GENOMIC DNA]</scope>
    <source>
        <strain evidence="11 12">CGMCC 4.2025</strain>
    </source>
</reference>
<dbReference type="Pfam" id="PF00842">
    <property type="entry name" value="Ala_racemase_C"/>
    <property type="match status" value="1"/>
</dbReference>
<dbReference type="InterPro" id="IPR029066">
    <property type="entry name" value="PLP-binding_barrel"/>
</dbReference>
<dbReference type="Pfam" id="PF01168">
    <property type="entry name" value="Ala_racemase_N"/>
    <property type="match status" value="1"/>
</dbReference>
<evidence type="ECO:0000256" key="3">
    <source>
        <dbReference type="ARBA" id="ARBA00013089"/>
    </source>
</evidence>
<dbReference type="STRING" id="310782.SAMN05216499_101173"/>
<dbReference type="PRINTS" id="PR00992">
    <property type="entry name" value="ALARACEMASE"/>
</dbReference>
<dbReference type="InterPro" id="IPR011079">
    <property type="entry name" value="Ala_racemase_C"/>
</dbReference>
<dbReference type="EC" id="5.1.1.1" evidence="3 7"/>
<comment type="pathway">
    <text evidence="7">Amino-acid biosynthesis; D-alanine biosynthesis; D-alanine from L-alanine: step 1/1.</text>
</comment>
<dbReference type="GO" id="GO:0008784">
    <property type="term" value="F:alanine racemase activity"/>
    <property type="evidence" value="ECO:0007669"/>
    <property type="project" value="UniProtKB-UniRule"/>
</dbReference>
<evidence type="ECO:0000256" key="7">
    <source>
        <dbReference type="HAMAP-Rule" id="MF_01201"/>
    </source>
</evidence>
<evidence type="ECO:0000313" key="11">
    <source>
        <dbReference type="EMBL" id="SHK61367.1"/>
    </source>
</evidence>
<dbReference type="EMBL" id="FRBI01000001">
    <property type="protein sequence ID" value="SHK61367.1"/>
    <property type="molecule type" value="Genomic_DNA"/>
</dbReference>
<dbReference type="SUPFAM" id="SSF51419">
    <property type="entry name" value="PLP-binding barrel"/>
    <property type="match status" value="1"/>
</dbReference>
<keyword evidence="4 7" id="KW-0663">Pyridoxal phosphate</keyword>
<feature type="active site" description="Proton acceptor; specific for L-alanine" evidence="7">
    <location>
        <position position="268"/>
    </location>
</feature>
<proteinExistence type="inferred from homology"/>
<comment type="similarity">
    <text evidence="7">Belongs to the alanine racemase family.</text>
</comment>
<dbReference type="InterPro" id="IPR000821">
    <property type="entry name" value="Ala_racemase"/>
</dbReference>
<evidence type="ECO:0000259" key="10">
    <source>
        <dbReference type="SMART" id="SM01005"/>
    </source>
</evidence>
<dbReference type="InterPro" id="IPR001608">
    <property type="entry name" value="Ala_racemase_N"/>
</dbReference>
<sequence>MTSGRGWAHIDLGALRANVAALRAKAPGAAFMAVVKADAYGHGMVPCARAALEGGATWLGVATPEEALALRAAGIGGRVLCWLWTPGGPWRECVEADVDVTVSAQWALEEAVAAARAAGRTARVQLKVDAGLGRNGAQPAQWPALTAAARAAEKAGLIRVTGLWAHFSCADEPGHPSIARELGVFRTALEQAADAGLDPEVRHIANSPGTLTLPESHFDLVRPGVAMYGISPVPQVGGPADFGLRPVMTLAARLASVKQVPGGHGVSYGHHYVTPGPTTLALVPLGYADGVPRHASGAGPVLVAGKWRTVAGRVAMDQFVVDLGGDCAAAGDEAVLFGPGDRGEPTAEDWARACGTIAYEIVTRVGSRVPRVYGEHG</sequence>
<evidence type="ECO:0000256" key="5">
    <source>
        <dbReference type="ARBA" id="ARBA00023235"/>
    </source>
</evidence>
<dbReference type="HAMAP" id="MF_01201">
    <property type="entry name" value="Ala_racemase"/>
    <property type="match status" value="1"/>
</dbReference>
<gene>
    <name evidence="11" type="ORF">SAMN05216499_101173</name>
</gene>
<dbReference type="GO" id="GO:0009252">
    <property type="term" value="P:peptidoglycan biosynthetic process"/>
    <property type="evidence" value="ECO:0007669"/>
    <property type="project" value="TreeGrafter"/>
</dbReference>
<dbReference type="PANTHER" id="PTHR30511:SF0">
    <property type="entry name" value="ALANINE RACEMASE, CATABOLIC-RELATED"/>
    <property type="match status" value="1"/>
</dbReference>
<dbReference type="PANTHER" id="PTHR30511">
    <property type="entry name" value="ALANINE RACEMASE"/>
    <property type="match status" value="1"/>
</dbReference>
<dbReference type="Gene3D" id="3.20.20.10">
    <property type="entry name" value="Alanine racemase"/>
    <property type="match status" value="1"/>
</dbReference>
<dbReference type="FunFam" id="2.40.37.10:FF:000015">
    <property type="entry name" value="Alanine racemase"/>
    <property type="match status" value="1"/>
</dbReference>
<feature type="domain" description="Alanine racemase C-terminal" evidence="10">
    <location>
        <begin position="247"/>
        <end position="374"/>
    </location>
</feature>
<dbReference type="GO" id="GO:0005829">
    <property type="term" value="C:cytosol"/>
    <property type="evidence" value="ECO:0007669"/>
    <property type="project" value="TreeGrafter"/>
</dbReference>
<keyword evidence="5 7" id="KW-0413">Isomerase</keyword>
<dbReference type="Proteomes" id="UP000184111">
    <property type="component" value="Unassembled WGS sequence"/>
</dbReference>
<evidence type="ECO:0000256" key="6">
    <source>
        <dbReference type="ARBA" id="ARBA00072221"/>
    </source>
</evidence>
<dbReference type="GO" id="GO:0030632">
    <property type="term" value="P:D-alanine biosynthetic process"/>
    <property type="evidence" value="ECO:0007669"/>
    <property type="project" value="UniProtKB-UniRule"/>
</dbReference>
<dbReference type="AlphaFoldDB" id="A0A1M6TWP2"/>